<evidence type="ECO:0000256" key="2">
    <source>
        <dbReference type="SAM" id="Coils"/>
    </source>
</evidence>
<dbReference type="PANTHER" id="PTHR46558">
    <property type="entry name" value="TRACRIPTIONAL REGULATORY PROTEIN-RELATED-RELATED"/>
    <property type="match status" value="1"/>
</dbReference>
<dbReference type="InterPro" id="IPR001387">
    <property type="entry name" value="Cro/C1-type_HTH"/>
</dbReference>
<keyword evidence="1" id="KW-0238">DNA-binding</keyword>
<feature type="domain" description="HTH cro/C1-type" evidence="3">
    <location>
        <begin position="7"/>
        <end position="61"/>
    </location>
</feature>
<dbReference type="InterPro" id="IPR010982">
    <property type="entry name" value="Lambda_DNA-bd_dom_sf"/>
</dbReference>
<dbReference type="EMBL" id="UHIC01000001">
    <property type="protein sequence ID" value="SUO93612.1"/>
    <property type="molecule type" value="Genomic_DNA"/>
</dbReference>
<evidence type="ECO:0000313" key="5">
    <source>
        <dbReference type="Proteomes" id="UP000254601"/>
    </source>
</evidence>
<feature type="coiled-coil region" evidence="2">
    <location>
        <begin position="94"/>
        <end position="121"/>
    </location>
</feature>
<dbReference type="SMART" id="SM00530">
    <property type="entry name" value="HTH_XRE"/>
    <property type="match status" value="1"/>
</dbReference>
<accession>A0A380MMT5</accession>
<protein>
    <submittedName>
        <fullName evidence="4">Transcriptional regulator, y4mF family</fullName>
    </submittedName>
</protein>
<dbReference type="SUPFAM" id="SSF47413">
    <property type="entry name" value="lambda repressor-like DNA-binding domains"/>
    <property type="match status" value="1"/>
</dbReference>
<dbReference type="Proteomes" id="UP000254601">
    <property type="component" value="Unassembled WGS sequence"/>
</dbReference>
<evidence type="ECO:0000313" key="4">
    <source>
        <dbReference type="EMBL" id="SUO93612.1"/>
    </source>
</evidence>
<keyword evidence="2" id="KW-0175">Coiled coil</keyword>
<name>A0A380MMT5_9GAMM</name>
<dbReference type="Gene3D" id="1.10.260.40">
    <property type="entry name" value="lambda repressor-like DNA-binding domains"/>
    <property type="match status" value="1"/>
</dbReference>
<sequence>MEVTDKVKMMRELRNWSQEEMANRLGMSVNGYAKLERGETQMNFNRFGQIAKIFGITIEELMSINDRSVICLISENSTNSSNYYGGQQEFMSEIERLKLCLAHQEELLSQQKREIETLRLLVEQLQK</sequence>
<dbReference type="PANTHER" id="PTHR46558:SF4">
    <property type="entry name" value="DNA-BIDING PHAGE PROTEIN"/>
    <property type="match status" value="1"/>
</dbReference>
<dbReference type="RefSeq" id="WP_072577222.1">
    <property type="nucleotide sequence ID" value="NZ_LWHB01000145.1"/>
</dbReference>
<dbReference type="CDD" id="cd00093">
    <property type="entry name" value="HTH_XRE"/>
    <property type="match status" value="1"/>
</dbReference>
<gene>
    <name evidence="4" type="ORF">NCTC13337_00319</name>
</gene>
<dbReference type="AlphaFoldDB" id="A0A380MMT5"/>
<organism evidence="4 5">
    <name type="scientific">Suttonella ornithocola</name>
    <dbReference type="NCBI Taxonomy" id="279832"/>
    <lineage>
        <taxon>Bacteria</taxon>
        <taxon>Pseudomonadati</taxon>
        <taxon>Pseudomonadota</taxon>
        <taxon>Gammaproteobacteria</taxon>
        <taxon>Cardiobacteriales</taxon>
        <taxon>Cardiobacteriaceae</taxon>
        <taxon>Suttonella</taxon>
    </lineage>
</organism>
<evidence type="ECO:0000256" key="1">
    <source>
        <dbReference type="ARBA" id="ARBA00023125"/>
    </source>
</evidence>
<dbReference type="Pfam" id="PF01381">
    <property type="entry name" value="HTH_3"/>
    <property type="match status" value="1"/>
</dbReference>
<reference evidence="4 5" key="1">
    <citation type="submission" date="2018-06" db="EMBL/GenBank/DDBJ databases">
        <authorList>
            <consortium name="Pathogen Informatics"/>
            <person name="Doyle S."/>
        </authorList>
    </citation>
    <scope>NUCLEOTIDE SEQUENCE [LARGE SCALE GENOMIC DNA]</scope>
    <source>
        <strain evidence="4 5">NCTC13337</strain>
    </source>
</reference>
<proteinExistence type="predicted"/>
<dbReference type="PROSITE" id="PS50943">
    <property type="entry name" value="HTH_CROC1"/>
    <property type="match status" value="1"/>
</dbReference>
<dbReference type="GO" id="GO:0003677">
    <property type="term" value="F:DNA binding"/>
    <property type="evidence" value="ECO:0007669"/>
    <property type="project" value="UniProtKB-KW"/>
</dbReference>
<keyword evidence="5" id="KW-1185">Reference proteome</keyword>
<evidence type="ECO:0000259" key="3">
    <source>
        <dbReference type="PROSITE" id="PS50943"/>
    </source>
</evidence>